<dbReference type="SMART" id="SM00091">
    <property type="entry name" value="PAS"/>
    <property type="match status" value="1"/>
</dbReference>
<dbReference type="Pfam" id="PF00563">
    <property type="entry name" value="EAL"/>
    <property type="match status" value="1"/>
</dbReference>
<dbReference type="EMBL" id="JAIOIV010000136">
    <property type="protein sequence ID" value="MBZ0158165.1"/>
    <property type="molecule type" value="Genomic_DNA"/>
</dbReference>
<evidence type="ECO:0000259" key="3">
    <source>
        <dbReference type="PROSITE" id="PS50113"/>
    </source>
</evidence>
<feature type="domain" description="PAS" evidence="2">
    <location>
        <begin position="171"/>
        <end position="241"/>
    </location>
</feature>
<feature type="domain" description="PAC" evidence="3">
    <location>
        <begin position="244"/>
        <end position="299"/>
    </location>
</feature>
<evidence type="ECO:0000313" key="6">
    <source>
        <dbReference type="EMBL" id="MBZ0158165.1"/>
    </source>
</evidence>
<reference evidence="6" key="1">
    <citation type="journal article" date="2021" name="bioRxiv">
        <title>Unraveling nitrogen, sulfur and carbon metabolic pathways and microbial community transcriptional responses to substrate deprivation and toxicity stresses in a bioreactor mimicking anoxic brackish coastal sediment conditions.</title>
        <authorList>
            <person name="Martins P.D."/>
            <person name="Echeveste M.J."/>
            <person name="Arshad A."/>
            <person name="Kurth J."/>
            <person name="Ouboter H."/>
            <person name="Jetten M.S.M."/>
            <person name="Welte C.U."/>
        </authorList>
    </citation>
    <scope>NUCLEOTIDE SEQUENCE</scope>
    <source>
        <strain evidence="6">MAG_39</strain>
    </source>
</reference>
<dbReference type="Gene3D" id="3.30.70.270">
    <property type="match status" value="1"/>
</dbReference>
<organism evidence="6 7">
    <name type="scientific">Candidatus Nitrobium versatile</name>
    <dbReference type="NCBI Taxonomy" id="2884831"/>
    <lineage>
        <taxon>Bacteria</taxon>
        <taxon>Pseudomonadati</taxon>
        <taxon>Nitrospirota</taxon>
        <taxon>Nitrospiria</taxon>
        <taxon>Nitrospirales</taxon>
        <taxon>Nitrospiraceae</taxon>
        <taxon>Candidatus Nitrobium</taxon>
    </lineage>
</organism>
<evidence type="ECO:0000256" key="1">
    <source>
        <dbReference type="ARBA" id="ARBA00051114"/>
    </source>
</evidence>
<dbReference type="Gene3D" id="3.20.20.450">
    <property type="entry name" value="EAL domain"/>
    <property type="match status" value="1"/>
</dbReference>
<dbReference type="InterPro" id="IPR000700">
    <property type="entry name" value="PAS-assoc_C"/>
</dbReference>
<dbReference type="PANTHER" id="PTHR44757:SF2">
    <property type="entry name" value="BIOFILM ARCHITECTURE MAINTENANCE PROTEIN MBAA"/>
    <property type="match status" value="1"/>
</dbReference>
<dbReference type="NCBIfam" id="TIGR00254">
    <property type="entry name" value="GGDEF"/>
    <property type="match status" value="1"/>
</dbReference>
<accession>A0A953M391</accession>
<dbReference type="AlphaFoldDB" id="A0A953M391"/>
<dbReference type="GO" id="GO:0071732">
    <property type="term" value="P:cellular response to nitric oxide"/>
    <property type="evidence" value="ECO:0007669"/>
    <property type="project" value="UniProtKB-ARBA"/>
</dbReference>
<dbReference type="Pfam" id="PF08448">
    <property type="entry name" value="PAS_4"/>
    <property type="match status" value="1"/>
</dbReference>
<dbReference type="FunFam" id="3.30.70.270:FF:000001">
    <property type="entry name" value="Diguanylate cyclase domain protein"/>
    <property type="match status" value="1"/>
</dbReference>
<evidence type="ECO:0000259" key="5">
    <source>
        <dbReference type="PROSITE" id="PS50887"/>
    </source>
</evidence>
<dbReference type="CDD" id="cd00130">
    <property type="entry name" value="PAS"/>
    <property type="match status" value="1"/>
</dbReference>
<dbReference type="PROSITE" id="PS50113">
    <property type="entry name" value="PAC"/>
    <property type="match status" value="1"/>
</dbReference>
<dbReference type="PROSITE" id="PS50887">
    <property type="entry name" value="GGDEF"/>
    <property type="match status" value="1"/>
</dbReference>
<comment type="catalytic activity">
    <reaction evidence="1">
        <text>3',3'-c-di-GMP + H2O = 5'-phosphoguanylyl(3'-&gt;5')guanosine + H(+)</text>
        <dbReference type="Rhea" id="RHEA:24902"/>
        <dbReference type="ChEBI" id="CHEBI:15377"/>
        <dbReference type="ChEBI" id="CHEBI:15378"/>
        <dbReference type="ChEBI" id="CHEBI:58754"/>
        <dbReference type="ChEBI" id="CHEBI:58805"/>
        <dbReference type="EC" id="3.1.4.52"/>
    </reaction>
    <physiologicalReaction direction="left-to-right" evidence="1">
        <dbReference type="Rhea" id="RHEA:24903"/>
    </physiologicalReaction>
</comment>
<dbReference type="InterPro" id="IPR035919">
    <property type="entry name" value="EAL_sf"/>
</dbReference>
<dbReference type="GO" id="GO:0071111">
    <property type="term" value="F:cyclic-guanylate-specific phosphodiesterase activity"/>
    <property type="evidence" value="ECO:0007669"/>
    <property type="project" value="UniProtKB-EC"/>
</dbReference>
<dbReference type="FunFam" id="3.20.20.450:FF:000001">
    <property type="entry name" value="Cyclic di-GMP phosphodiesterase yahA"/>
    <property type="match status" value="1"/>
</dbReference>
<name>A0A953M391_9BACT</name>
<dbReference type="CDD" id="cd01949">
    <property type="entry name" value="GGDEF"/>
    <property type="match status" value="1"/>
</dbReference>
<protein>
    <submittedName>
        <fullName evidence="6">EAL domain-containing protein</fullName>
    </submittedName>
</protein>
<feature type="domain" description="EAL" evidence="4">
    <location>
        <begin position="480"/>
        <end position="734"/>
    </location>
</feature>
<dbReference type="Pfam" id="PF00990">
    <property type="entry name" value="GGDEF"/>
    <property type="match status" value="1"/>
</dbReference>
<dbReference type="SUPFAM" id="SSF55785">
    <property type="entry name" value="PYP-like sensor domain (PAS domain)"/>
    <property type="match status" value="1"/>
</dbReference>
<dbReference type="CDD" id="cd01948">
    <property type="entry name" value="EAL"/>
    <property type="match status" value="1"/>
</dbReference>
<dbReference type="InterPro" id="IPR052155">
    <property type="entry name" value="Biofilm_reg_signaling"/>
</dbReference>
<dbReference type="SUPFAM" id="SSF55073">
    <property type="entry name" value="Nucleotide cyclase"/>
    <property type="match status" value="1"/>
</dbReference>
<dbReference type="Gene3D" id="3.30.450.20">
    <property type="entry name" value="PAS domain"/>
    <property type="match status" value="1"/>
</dbReference>
<evidence type="ECO:0000259" key="2">
    <source>
        <dbReference type="PROSITE" id="PS50112"/>
    </source>
</evidence>
<dbReference type="InterPro" id="IPR043128">
    <property type="entry name" value="Rev_trsase/Diguanyl_cyclase"/>
</dbReference>
<dbReference type="InterPro" id="IPR029787">
    <property type="entry name" value="Nucleotide_cyclase"/>
</dbReference>
<gene>
    <name evidence="6" type="ORF">K8I29_18365</name>
</gene>
<dbReference type="NCBIfam" id="TIGR00229">
    <property type="entry name" value="sensory_box"/>
    <property type="match status" value="1"/>
</dbReference>
<proteinExistence type="predicted"/>
<evidence type="ECO:0000259" key="4">
    <source>
        <dbReference type="PROSITE" id="PS50883"/>
    </source>
</evidence>
<dbReference type="Proteomes" id="UP000705867">
    <property type="component" value="Unassembled WGS sequence"/>
</dbReference>
<dbReference type="PROSITE" id="PS50112">
    <property type="entry name" value="PAS"/>
    <property type="match status" value="1"/>
</dbReference>
<comment type="caution">
    <text evidence="6">The sequence shown here is derived from an EMBL/GenBank/DDBJ whole genome shotgun (WGS) entry which is preliminary data.</text>
</comment>
<dbReference type="SMART" id="SM00267">
    <property type="entry name" value="GGDEF"/>
    <property type="match status" value="1"/>
</dbReference>
<feature type="domain" description="GGDEF" evidence="5">
    <location>
        <begin position="338"/>
        <end position="471"/>
    </location>
</feature>
<evidence type="ECO:0000313" key="7">
    <source>
        <dbReference type="Proteomes" id="UP000705867"/>
    </source>
</evidence>
<dbReference type="PROSITE" id="PS50883">
    <property type="entry name" value="EAL"/>
    <property type="match status" value="1"/>
</dbReference>
<dbReference type="InterPro" id="IPR035965">
    <property type="entry name" value="PAS-like_dom_sf"/>
</dbReference>
<reference evidence="6" key="2">
    <citation type="submission" date="2021-08" db="EMBL/GenBank/DDBJ databases">
        <authorList>
            <person name="Dalcin Martins P."/>
        </authorList>
    </citation>
    <scope>NUCLEOTIDE SEQUENCE</scope>
    <source>
        <strain evidence="6">MAG_39</strain>
    </source>
</reference>
<sequence length="737" mass="83058">MDRIDKRKGREIMAESAGMRRQIESVERFGSALHFFAEQREAAEGFAINAFCSATECAVVSGAGSILALSECLGALFQATAGMQYEAVWKNAFEKGVADAGEALTEIGSLLNGSKRQIIVEYPAASPEIPSGDGRWFLLYAIPLPGNPGGTLILHIDVTEWKKNEEGARKSEACYCSIVENQSELICRFLPGGTLTYVNDSFSAYFGKEKDDLVGRPFTPFAPEEDLRKIEHHLSLLGKEAPFVQYEHRILSPGKDGIEVRWLRWSAKALFDADGKVSEIQAVGWDITDNKLLEEKLRENEYQLHHLAHHDPLTGLPNRMYFTGRLQQEVVRCRRYGHAMAVLFLDLDNFKRINDSLGHDIGDLLLKEAAERIRDCLRGSDIVSRLGGDEFTIILPELDRSEGAAVVAQKIIGQVSRPFPIRQYELYITVSIGIALYPLDGEDGDSLVKNADTAMYHAKSLDKNNYQFYNTRMNTVTVERLTIENELRKALENNEFELYYQPQISIKTGQIIGVEALIRWRHPTQGMVPPMRFIPVAEETGLIIPISEWVIRTACAQNRGWQEQGFPRITMAVNISMKHFKQPNLVELIDAVLRETKLDAECLELELTESIVMHNIEAVIGILRKFRDRGVHVSIDDFGTGYSSLNYLKRLPINKLKVDQTFVRNITADRNDAMIVKTVIEMAHNLDLKVIAEGVESLEQVDFLRALACDELQGYFFSKPLPAEECIQLLEVLRFIA</sequence>
<dbReference type="InterPro" id="IPR013656">
    <property type="entry name" value="PAS_4"/>
</dbReference>
<dbReference type="PANTHER" id="PTHR44757">
    <property type="entry name" value="DIGUANYLATE CYCLASE DGCP"/>
    <property type="match status" value="1"/>
</dbReference>
<dbReference type="SMART" id="SM00052">
    <property type="entry name" value="EAL"/>
    <property type="match status" value="1"/>
</dbReference>
<dbReference type="InterPro" id="IPR000160">
    <property type="entry name" value="GGDEF_dom"/>
</dbReference>
<dbReference type="InterPro" id="IPR000014">
    <property type="entry name" value="PAS"/>
</dbReference>
<dbReference type="InterPro" id="IPR001633">
    <property type="entry name" value="EAL_dom"/>
</dbReference>
<dbReference type="SUPFAM" id="SSF141868">
    <property type="entry name" value="EAL domain-like"/>
    <property type="match status" value="1"/>
</dbReference>